<dbReference type="Gene3D" id="3.40.50.300">
    <property type="entry name" value="P-loop containing nucleotide triphosphate hydrolases"/>
    <property type="match status" value="1"/>
</dbReference>
<keyword evidence="1" id="KW-0547">Nucleotide-binding</keyword>
<reference evidence="3 4" key="2">
    <citation type="submission" date="2019-01" db="EMBL/GenBank/DDBJ databases">
        <title>The decoding of complex shrimp genome reveals the adaptation for benthos swimmer, frequently molting mechanism and breeding impact on genome.</title>
        <authorList>
            <person name="Sun Y."/>
            <person name="Gao Y."/>
            <person name="Yu Y."/>
        </authorList>
    </citation>
    <scope>NUCLEOTIDE SEQUENCE [LARGE SCALE GENOMIC DNA]</scope>
    <source>
        <tissue evidence="3">Muscle</tissue>
    </source>
</reference>
<dbReference type="NCBIfam" id="TIGR00231">
    <property type="entry name" value="small_GTP"/>
    <property type="match status" value="1"/>
</dbReference>
<dbReference type="SMART" id="SM00173">
    <property type="entry name" value="RAS"/>
    <property type="match status" value="1"/>
</dbReference>
<reference evidence="3 4" key="1">
    <citation type="submission" date="2018-04" db="EMBL/GenBank/DDBJ databases">
        <authorList>
            <person name="Zhang X."/>
            <person name="Yuan J."/>
            <person name="Li F."/>
            <person name="Xiang J."/>
        </authorList>
    </citation>
    <scope>NUCLEOTIDE SEQUENCE [LARGE SCALE GENOMIC DNA]</scope>
    <source>
        <tissue evidence="3">Muscle</tissue>
    </source>
</reference>
<accession>A0A3R7M1W7</accession>
<dbReference type="SUPFAM" id="SSF52540">
    <property type="entry name" value="P-loop containing nucleoside triphosphate hydrolases"/>
    <property type="match status" value="1"/>
</dbReference>
<dbReference type="STRING" id="6689.A0A3R7M1W7"/>
<organism evidence="3 4">
    <name type="scientific">Penaeus vannamei</name>
    <name type="common">Whiteleg shrimp</name>
    <name type="synonym">Litopenaeus vannamei</name>
    <dbReference type="NCBI Taxonomy" id="6689"/>
    <lineage>
        <taxon>Eukaryota</taxon>
        <taxon>Metazoa</taxon>
        <taxon>Ecdysozoa</taxon>
        <taxon>Arthropoda</taxon>
        <taxon>Crustacea</taxon>
        <taxon>Multicrustacea</taxon>
        <taxon>Malacostraca</taxon>
        <taxon>Eumalacostraca</taxon>
        <taxon>Eucarida</taxon>
        <taxon>Decapoda</taxon>
        <taxon>Dendrobranchiata</taxon>
        <taxon>Penaeoidea</taxon>
        <taxon>Penaeidae</taxon>
        <taxon>Penaeus</taxon>
    </lineage>
</organism>
<protein>
    <submittedName>
        <fullName evidence="3">Putative intraflagellar transport protein 27-like</fullName>
    </submittedName>
</protein>
<dbReference type="Proteomes" id="UP000283509">
    <property type="component" value="Unassembled WGS sequence"/>
</dbReference>
<evidence type="ECO:0000256" key="2">
    <source>
        <dbReference type="ARBA" id="ARBA00023134"/>
    </source>
</evidence>
<keyword evidence="3" id="KW-0966">Cell projection</keyword>
<dbReference type="GO" id="GO:0003924">
    <property type="term" value="F:GTPase activity"/>
    <property type="evidence" value="ECO:0007669"/>
    <property type="project" value="InterPro"/>
</dbReference>
<dbReference type="OrthoDB" id="265044at2759"/>
<gene>
    <name evidence="3" type="ORF">C7M84_011069</name>
</gene>
<dbReference type="InterPro" id="IPR027417">
    <property type="entry name" value="P-loop_NTPase"/>
</dbReference>
<dbReference type="SMART" id="SM00174">
    <property type="entry name" value="RHO"/>
    <property type="match status" value="1"/>
</dbReference>
<dbReference type="PROSITE" id="PS51421">
    <property type="entry name" value="RAS"/>
    <property type="match status" value="1"/>
</dbReference>
<dbReference type="AlphaFoldDB" id="A0A3R7M1W7"/>
<keyword evidence="4" id="KW-1185">Reference proteome</keyword>
<name>A0A3R7M1W7_PENVA</name>
<sequence>MTMNNIIRTKCIVAGDSTVGKSSIVQSFLTEGSQFPKNYNMTLGLDIQTRLINVPDTSYSVELYLYDFSGKEFYRDLVLKMSSQPSLVFMVYDATSESSFKKVVDIYTQIKEETKMSTLKGVLFANKTDLTTRRRVSPKAGNDLSQSLGLMYFEGSAKDHAGVDEPFFYLVNEWFKMYTDKTQSFKLLS</sequence>
<keyword evidence="3" id="KW-0969">Cilium</keyword>
<comment type="caution">
    <text evidence="3">The sequence shown here is derived from an EMBL/GenBank/DDBJ whole genome shotgun (WGS) entry which is preliminary data.</text>
</comment>
<dbReference type="InterPro" id="IPR001806">
    <property type="entry name" value="Small_GTPase"/>
</dbReference>
<dbReference type="PRINTS" id="PR00449">
    <property type="entry name" value="RASTRNSFRMNG"/>
</dbReference>
<dbReference type="EMBL" id="QCYY01002402">
    <property type="protein sequence ID" value="ROT70654.1"/>
    <property type="molecule type" value="Genomic_DNA"/>
</dbReference>
<evidence type="ECO:0000313" key="4">
    <source>
        <dbReference type="Proteomes" id="UP000283509"/>
    </source>
</evidence>
<evidence type="ECO:0000256" key="1">
    <source>
        <dbReference type="ARBA" id="ARBA00022741"/>
    </source>
</evidence>
<dbReference type="SMART" id="SM00175">
    <property type="entry name" value="RAB"/>
    <property type="match status" value="1"/>
</dbReference>
<dbReference type="InterPro" id="IPR050227">
    <property type="entry name" value="Rab"/>
</dbReference>
<dbReference type="PROSITE" id="PS51419">
    <property type="entry name" value="RAB"/>
    <property type="match status" value="1"/>
</dbReference>
<dbReference type="InterPro" id="IPR005225">
    <property type="entry name" value="Small_GTP-bd"/>
</dbReference>
<keyword evidence="3" id="KW-0282">Flagellum</keyword>
<dbReference type="GO" id="GO:0005525">
    <property type="term" value="F:GTP binding"/>
    <property type="evidence" value="ECO:0007669"/>
    <property type="project" value="UniProtKB-KW"/>
</dbReference>
<keyword evidence="2" id="KW-0342">GTP-binding</keyword>
<proteinExistence type="predicted"/>
<dbReference type="Pfam" id="PF00071">
    <property type="entry name" value="Ras"/>
    <property type="match status" value="1"/>
</dbReference>
<evidence type="ECO:0000313" key="3">
    <source>
        <dbReference type="EMBL" id="ROT70654.1"/>
    </source>
</evidence>
<dbReference type="PANTHER" id="PTHR47977">
    <property type="entry name" value="RAS-RELATED PROTEIN RAB"/>
    <property type="match status" value="1"/>
</dbReference>